<feature type="domain" description="Multidrug resistance protein MdtA-like beta-barrel" evidence="9">
    <location>
        <begin position="217"/>
        <end position="298"/>
    </location>
</feature>
<comment type="similarity">
    <text evidence="2">Belongs to the membrane fusion protein (MFP) (TC 8.A.1) family.</text>
</comment>
<dbReference type="InterPro" id="IPR058637">
    <property type="entry name" value="YknX-like_C"/>
</dbReference>
<proteinExistence type="inferred from homology"/>
<dbReference type="RefSeq" id="WP_380858878.1">
    <property type="nucleotide sequence ID" value="NZ_JBHRXV010000004.1"/>
</dbReference>
<reference evidence="12" key="1">
    <citation type="journal article" date="2019" name="Int. J. Syst. Evol. Microbiol.">
        <title>The Global Catalogue of Microorganisms (GCM) 10K type strain sequencing project: providing services to taxonomists for standard genome sequencing and annotation.</title>
        <authorList>
            <consortium name="The Broad Institute Genomics Platform"/>
            <consortium name="The Broad Institute Genome Sequencing Center for Infectious Disease"/>
            <person name="Wu L."/>
            <person name="Ma J."/>
        </authorList>
    </citation>
    <scope>NUCLEOTIDE SEQUENCE [LARGE SCALE GENOMIC DNA]</scope>
    <source>
        <strain evidence="12">KCTC 42644</strain>
    </source>
</reference>
<gene>
    <name evidence="11" type="ORF">ACFOMD_06915</name>
</gene>
<dbReference type="Gene3D" id="2.40.30.170">
    <property type="match status" value="1"/>
</dbReference>
<keyword evidence="6" id="KW-1133">Transmembrane helix</keyword>
<evidence type="ECO:0000259" key="8">
    <source>
        <dbReference type="Pfam" id="PF25917"/>
    </source>
</evidence>
<dbReference type="InterPro" id="IPR058625">
    <property type="entry name" value="MdtA-like_BSH"/>
</dbReference>
<dbReference type="Gene3D" id="2.40.420.20">
    <property type="match status" value="1"/>
</dbReference>
<evidence type="ECO:0000256" key="6">
    <source>
        <dbReference type="SAM" id="Phobius"/>
    </source>
</evidence>
<dbReference type="SUPFAM" id="SSF111369">
    <property type="entry name" value="HlyD-like secretion proteins"/>
    <property type="match status" value="1"/>
</dbReference>
<dbReference type="Proteomes" id="UP001595615">
    <property type="component" value="Unassembled WGS sequence"/>
</dbReference>
<evidence type="ECO:0000313" key="11">
    <source>
        <dbReference type="EMBL" id="MFC3712293.1"/>
    </source>
</evidence>
<dbReference type="InterPro" id="IPR058626">
    <property type="entry name" value="MdtA-like_b-barrel"/>
</dbReference>
<keyword evidence="6" id="KW-0812">Transmembrane</keyword>
<evidence type="ECO:0000313" key="12">
    <source>
        <dbReference type="Proteomes" id="UP001595615"/>
    </source>
</evidence>
<dbReference type="PANTHER" id="PTHR30469:SF12">
    <property type="entry name" value="MULTIDRUG RESISTANCE PROTEIN MDTA"/>
    <property type="match status" value="1"/>
</dbReference>
<organism evidence="11 12">
    <name type="scientific">Sphingoaurantiacus capsulatus</name>
    <dbReference type="NCBI Taxonomy" id="1771310"/>
    <lineage>
        <taxon>Bacteria</taxon>
        <taxon>Pseudomonadati</taxon>
        <taxon>Pseudomonadota</taxon>
        <taxon>Alphaproteobacteria</taxon>
        <taxon>Sphingomonadales</taxon>
        <taxon>Sphingosinicellaceae</taxon>
        <taxon>Sphingoaurantiacus</taxon>
    </lineage>
</organism>
<keyword evidence="12" id="KW-1185">Reference proteome</keyword>
<dbReference type="Pfam" id="PF25989">
    <property type="entry name" value="YknX_C"/>
    <property type="match status" value="1"/>
</dbReference>
<dbReference type="EMBL" id="JBHRXV010000004">
    <property type="protein sequence ID" value="MFC3712293.1"/>
    <property type="molecule type" value="Genomic_DNA"/>
</dbReference>
<dbReference type="InterPro" id="IPR058624">
    <property type="entry name" value="MdtA-like_HH"/>
</dbReference>
<protein>
    <submittedName>
        <fullName evidence="11">Efflux RND transporter periplasmic adaptor subunit</fullName>
    </submittedName>
</protein>
<dbReference type="Pfam" id="PF25876">
    <property type="entry name" value="HH_MFP_RND"/>
    <property type="match status" value="1"/>
</dbReference>
<evidence type="ECO:0000256" key="2">
    <source>
        <dbReference type="ARBA" id="ARBA00009477"/>
    </source>
</evidence>
<dbReference type="Pfam" id="PF25917">
    <property type="entry name" value="BSH_RND"/>
    <property type="match status" value="1"/>
</dbReference>
<comment type="subcellular location">
    <subcellularLocation>
        <location evidence="1">Cell membrane</location>
    </subcellularLocation>
</comment>
<evidence type="ECO:0000256" key="3">
    <source>
        <dbReference type="ARBA" id="ARBA00022475"/>
    </source>
</evidence>
<dbReference type="Pfam" id="PF25944">
    <property type="entry name" value="Beta-barrel_RND"/>
    <property type="match status" value="1"/>
</dbReference>
<keyword evidence="5 6" id="KW-0472">Membrane</keyword>
<keyword evidence="4" id="KW-0997">Cell inner membrane</keyword>
<keyword evidence="3" id="KW-1003">Cell membrane</keyword>
<feature type="domain" description="Multidrug resistance protein MdtA-like barrel-sandwich hybrid" evidence="8">
    <location>
        <begin position="71"/>
        <end position="213"/>
    </location>
</feature>
<feature type="transmembrane region" description="Helical" evidence="6">
    <location>
        <begin position="12"/>
        <end position="30"/>
    </location>
</feature>
<feature type="domain" description="YknX-like C-terminal permuted SH3-like" evidence="10">
    <location>
        <begin position="304"/>
        <end position="372"/>
    </location>
</feature>
<dbReference type="NCBIfam" id="TIGR01730">
    <property type="entry name" value="RND_mfp"/>
    <property type="match status" value="1"/>
</dbReference>
<feature type="domain" description="Multidrug resistance protein MdtA-like alpha-helical hairpin" evidence="7">
    <location>
        <begin position="111"/>
        <end position="180"/>
    </location>
</feature>
<dbReference type="InterPro" id="IPR006143">
    <property type="entry name" value="RND_pump_MFP"/>
</dbReference>
<name>A0ABV7X9A0_9SPHN</name>
<dbReference type="Gene3D" id="1.10.287.470">
    <property type="entry name" value="Helix hairpin bin"/>
    <property type="match status" value="1"/>
</dbReference>
<dbReference type="PANTHER" id="PTHR30469">
    <property type="entry name" value="MULTIDRUG RESISTANCE PROTEIN MDTA"/>
    <property type="match status" value="1"/>
</dbReference>
<evidence type="ECO:0000256" key="5">
    <source>
        <dbReference type="ARBA" id="ARBA00023136"/>
    </source>
</evidence>
<dbReference type="Gene3D" id="2.40.50.100">
    <property type="match status" value="1"/>
</dbReference>
<evidence type="ECO:0000259" key="9">
    <source>
        <dbReference type="Pfam" id="PF25944"/>
    </source>
</evidence>
<accession>A0ABV7X9A0</accession>
<evidence type="ECO:0000256" key="1">
    <source>
        <dbReference type="ARBA" id="ARBA00004236"/>
    </source>
</evidence>
<evidence type="ECO:0000256" key="4">
    <source>
        <dbReference type="ARBA" id="ARBA00022519"/>
    </source>
</evidence>
<comment type="caution">
    <text evidence="11">The sequence shown here is derived from an EMBL/GenBank/DDBJ whole genome shotgun (WGS) entry which is preliminary data.</text>
</comment>
<evidence type="ECO:0000259" key="7">
    <source>
        <dbReference type="Pfam" id="PF25876"/>
    </source>
</evidence>
<sequence length="389" mass="41004">MDIRDGAQAHRLKIMGAVLLAGGALAYWTLGGEPEGEAADDDIAPVRVAIVERAPFDVELKALGTVTPLATVAVRSRVDGAITRLHFREGQQVGRGQLLAEIDPRPFQASLAQAVGERQQNQAQLRQAQSQLGRHRELAGKGFTTKAQLEQHEALVGQHGGAVATSNGRIADARLQLEFSRIRAPISGRIGFRGVDAGNLISAGDAAPIATITQVQPISVVFTVPETQVDAVRAAMGAGALRVEAWDRGEQAVLATGRLTNMDNQIDAGSGTLRLRGEFANGDARLFPNQFVNVRLGLQTFADAITVPAVAVQQGTAGPFVYVVDKDGVARRRVVTLGPTDGERTMIRRGVTPAERVVIEGFDSVKDAEKVEIIGTPAAAAGAASAADK</sequence>
<evidence type="ECO:0000259" key="10">
    <source>
        <dbReference type="Pfam" id="PF25989"/>
    </source>
</evidence>